<dbReference type="RefSeq" id="WP_020515222.1">
    <property type="nucleotide sequence ID" value="NZ_JBIAZU010000007.1"/>
</dbReference>
<feature type="transmembrane region" description="Helical" evidence="2">
    <location>
        <begin position="205"/>
        <end position="225"/>
    </location>
</feature>
<gene>
    <name evidence="3" type="ORF">ACFY35_38685</name>
</gene>
<evidence type="ECO:0000256" key="2">
    <source>
        <dbReference type="SAM" id="Phobius"/>
    </source>
</evidence>
<name>A0ABW6WSE1_9ACTN</name>
<keyword evidence="4" id="KW-1185">Reference proteome</keyword>
<evidence type="ECO:0008006" key="5">
    <source>
        <dbReference type="Google" id="ProtNLM"/>
    </source>
</evidence>
<evidence type="ECO:0000313" key="4">
    <source>
        <dbReference type="Proteomes" id="UP001602245"/>
    </source>
</evidence>
<dbReference type="EMBL" id="JBIAZU010000007">
    <property type="protein sequence ID" value="MFF5295395.1"/>
    <property type="molecule type" value="Genomic_DNA"/>
</dbReference>
<feature type="compositionally biased region" description="Pro residues" evidence="1">
    <location>
        <begin position="99"/>
        <end position="121"/>
    </location>
</feature>
<feature type="compositionally biased region" description="Low complexity" evidence="1">
    <location>
        <begin position="23"/>
        <end position="48"/>
    </location>
</feature>
<comment type="caution">
    <text evidence="3">The sequence shown here is derived from an EMBL/GenBank/DDBJ whole genome shotgun (WGS) entry which is preliminary data.</text>
</comment>
<feature type="transmembrane region" description="Helical" evidence="2">
    <location>
        <begin position="164"/>
        <end position="193"/>
    </location>
</feature>
<proteinExistence type="predicted"/>
<dbReference type="Proteomes" id="UP001602245">
    <property type="component" value="Unassembled WGS sequence"/>
</dbReference>
<protein>
    <recommendedName>
        <fullName evidence="5">DUF4190 domain-containing protein</fullName>
    </recommendedName>
</protein>
<feature type="compositionally biased region" description="Pro residues" evidence="1">
    <location>
        <begin position="49"/>
        <end position="66"/>
    </location>
</feature>
<organism evidence="3 4">
    <name type="scientific">Paractinoplanes globisporus</name>
    <dbReference type="NCBI Taxonomy" id="113565"/>
    <lineage>
        <taxon>Bacteria</taxon>
        <taxon>Bacillati</taxon>
        <taxon>Actinomycetota</taxon>
        <taxon>Actinomycetes</taxon>
        <taxon>Micromonosporales</taxon>
        <taxon>Micromonosporaceae</taxon>
        <taxon>Paractinoplanes</taxon>
    </lineage>
</organism>
<evidence type="ECO:0000256" key="1">
    <source>
        <dbReference type="SAM" id="MobiDB-lite"/>
    </source>
</evidence>
<keyword evidence="2" id="KW-1133">Transmembrane helix</keyword>
<reference evidence="3 4" key="1">
    <citation type="submission" date="2024-10" db="EMBL/GenBank/DDBJ databases">
        <title>The Natural Products Discovery Center: Release of the First 8490 Sequenced Strains for Exploring Actinobacteria Biosynthetic Diversity.</title>
        <authorList>
            <person name="Kalkreuter E."/>
            <person name="Kautsar S.A."/>
            <person name="Yang D."/>
            <person name="Bader C.D."/>
            <person name="Teijaro C.N."/>
            <person name="Fluegel L."/>
            <person name="Davis C.M."/>
            <person name="Simpson J.R."/>
            <person name="Lauterbach L."/>
            <person name="Steele A.D."/>
            <person name="Gui C."/>
            <person name="Meng S."/>
            <person name="Li G."/>
            <person name="Viehrig K."/>
            <person name="Ye F."/>
            <person name="Su P."/>
            <person name="Kiefer A.F."/>
            <person name="Nichols A."/>
            <person name="Cepeda A.J."/>
            <person name="Yan W."/>
            <person name="Fan B."/>
            <person name="Jiang Y."/>
            <person name="Adhikari A."/>
            <person name="Zheng C.-J."/>
            <person name="Schuster L."/>
            <person name="Cowan T.M."/>
            <person name="Smanski M.J."/>
            <person name="Chevrette M.G."/>
            <person name="De Carvalho L.P.S."/>
            <person name="Shen B."/>
        </authorList>
    </citation>
    <scope>NUCLEOTIDE SEQUENCE [LARGE SCALE GENOMIC DNA]</scope>
    <source>
        <strain evidence="3 4">NPDC000087</strain>
    </source>
</reference>
<accession>A0ABW6WSE1</accession>
<keyword evidence="2" id="KW-0812">Transmembrane</keyword>
<keyword evidence="2" id="KW-0472">Membrane</keyword>
<feature type="region of interest" description="Disordered" evidence="1">
    <location>
        <begin position="20"/>
        <end position="155"/>
    </location>
</feature>
<evidence type="ECO:0000313" key="3">
    <source>
        <dbReference type="EMBL" id="MFF5295395.1"/>
    </source>
</evidence>
<sequence>MNCTNCGAALSAPTGYCGTCGQPTSSPTASPSWTSDANQFAAVPHAEPYAPPPAPSYAPPPVPAPASSPYLQSEGSPASYGQPLAPAPPPYAQPAYGQPVPPAGPPQLYGPPPIQPYPAPGQPYGNGQPYNAQPYENGQQYGPGQPHQFPSGPPPSQAGIRLSIVSFVLSIIGVMVLPIVFGVGGIVCGVLAFRRGERLGKFAMIVAIVATAIGLLLAFYLGAALRG</sequence>